<dbReference type="EC" id="6.3.4.19" evidence="6"/>
<dbReference type="CDD" id="cd01992">
    <property type="entry name" value="TilS_N"/>
    <property type="match status" value="1"/>
</dbReference>
<dbReference type="HAMAP" id="MF_01161">
    <property type="entry name" value="tRNA_Ile_lys_synt"/>
    <property type="match status" value="1"/>
</dbReference>
<dbReference type="PANTHER" id="PTHR43033:SF1">
    <property type="entry name" value="TRNA(ILE)-LYSIDINE SYNTHASE-RELATED"/>
    <property type="match status" value="1"/>
</dbReference>
<evidence type="ECO:0000256" key="3">
    <source>
        <dbReference type="ARBA" id="ARBA00022741"/>
    </source>
</evidence>
<keyword evidence="1 6" id="KW-0436">Ligase</keyword>
<dbReference type="InterPro" id="IPR014729">
    <property type="entry name" value="Rossmann-like_a/b/a_fold"/>
</dbReference>
<keyword evidence="9" id="KW-1185">Reference proteome</keyword>
<dbReference type="NCBIfam" id="TIGR02432">
    <property type="entry name" value="lysidine_TilS_N"/>
    <property type="match status" value="1"/>
</dbReference>
<organism evidence="8 9">
    <name type="scientific">Nitratireductor kimnyeongensis</name>
    <dbReference type="NCBI Taxonomy" id="430679"/>
    <lineage>
        <taxon>Bacteria</taxon>
        <taxon>Pseudomonadati</taxon>
        <taxon>Pseudomonadota</taxon>
        <taxon>Alphaproteobacteria</taxon>
        <taxon>Hyphomicrobiales</taxon>
        <taxon>Phyllobacteriaceae</taxon>
        <taxon>Nitratireductor</taxon>
    </lineage>
</organism>
<keyword evidence="2 6" id="KW-0819">tRNA processing</keyword>
<evidence type="ECO:0000313" key="8">
    <source>
        <dbReference type="EMBL" id="MFC5586739.1"/>
    </source>
</evidence>
<evidence type="ECO:0000313" key="9">
    <source>
        <dbReference type="Proteomes" id="UP001596107"/>
    </source>
</evidence>
<keyword evidence="3 6" id="KW-0547">Nucleotide-binding</keyword>
<dbReference type="Gene3D" id="3.40.50.620">
    <property type="entry name" value="HUPs"/>
    <property type="match status" value="1"/>
</dbReference>
<keyword evidence="4 6" id="KW-0067">ATP-binding</keyword>
<comment type="catalytic activity">
    <reaction evidence="5 6">
        <text>cytidine(34) in tRNA(Ile2) + L-lysine + ATP = lysidine(34) in tRNA(Ile2) + AMP + diphosphate + H(+)</text>
        <dbReference type="Rhea" id="RHEA:43744"/>
        <dbReference type="Rhea" id="RHEA-COMP:10625"/>
        <dbReference type="Rhea" id="RHEA-COMP:10670"/>
        <dbReference type="ChEBI" id="CHEBI:15378"/>
        <dbReference type="ChEBI" id="CHEBI:30616"/>
        <dbReference type="ChEBI" id="CHEBI:32551"/>
        <dbReference type="ChEBI" id="CHEBI:33019"/>
        <dbReference type="ChEBI" id="CHEBI:82748"/>
        <dbReference type="ChEBI" id="CHEBI:83665"/>
        <dbReference type="ChEBI" id="CHEBI:456215"/>
        <dbReference type="EC" id="6.3.4.19"/>
    </reaction>
</comment>
<comment type="domain">
    <text evidence="6">The N-terminal region contains the highly conserved SGGXDS motif, predicted to be a P-loop motif involved in ATP binding.</text>
</comment>
<comment type="caution">
    <text evidence="8">The sequence shown here is derived from an EMBL/GenBank/DDBJ whole genome shotgun (WGS) entry which is preliminary data.</text>
</comment>
<evidence type="ECO:0000259" key="7">
    <source>
        <dbReference type="Pfam" id="PF01171"/>
    </source>
</evidence>
<gene>
    <name evidence="6 8" type="primary">tilS</name>
    <name evidence="8" type="ORF">ACFPOD_16615</name>
</gene>
<evidence type="ECO:0000256" key="1">
    <source>
        <dbReference type="ARBA" id="ARBA00022598"/>
    </source>
</evidence>
<comment type="similarity">
    <text evidence="6">Belongs to the tRNA(Ile)-lysidine synthase family.</text>
</comment>
<proteinExistence type="inferred from homology"/>
<evidence type="ECO:0000256" key="5">
    <source>
        <dbReference type="ARBA" id="ARBA00048539"/>
    </source>
</evidence>
<dbReference type="GO" id="GO:0032267">
    <property type="term" value="F:tRNA(Ile)-lysidine synthase activity"/>
    <property type="evidence" value="ECO:0007669"/>
    <property type="project" value="UniProtKB-EC"/>
</dbReference>
<comment type="function">
    <text evidence="6">Ligates lysine onto the cytidine present at position 34 of the AUA codon-specific tRNA(Ile) that contains the anticodon CAU, in an ATP-dependent manner. Cytidine is converted to lysidine, thus changing the amino acid specificity of the tRNA from methionine to isoleucine.</text>
</comment>
<feature type="domain" description="tRNA(Ile)-lysidine/2-thiocytidine synthase N-terminal" evidence="7">
    <location>
        <begin position="20"/>
        <end position="200"/>
    </location>
</feature>
<reference evidence="9" key="1">
    <citation type="journal article" date="2019" name="Int. J. Syst. Evol. Microbiol.">
        <title>The Global Catalogue of Microorganisms (GCM) 10K type strain sequencing project: providing services to taxonomists for standard genome sequencing and annotation.</title>
        <authorList>
            <consortium name="The Broad Institute Genomics Platform"/>
            <consortium name="The Broad Institute Genome Sequencing Center for Infectious Disease"/>
            <person name="Wu L."/>
            <person name="Ma J."/>
        </authorList>
    </citation>
    <scope>NUCLEOTIDE SEQUENCE [LARGE SCALE GENOMIC DNA]</scope>
    <source>
        <strain evidence="9">JCM 3366</strain>
    </source>
</reference>
<dbReference type="Proteomes" id="UP001596107">
    <property type="component" value="Unassembled WGS sequence"/>
</dbReference>
<dbReference type="InterPro" id="IPR012094">
    <property type="entry name" value="tRNA_Ile_lys_synt"/>
</dbReference>
<dbReference type="InterPro" id="IPR012795">
    <property type="entry name" value="tRNA_Ile_lys_synt_N"/>
</dbReference>
<comment type="subcellular location">
    <subcellularLocation>
        <location evidence="6">Cytoplasm</location>
    </subcellularLocation>
</comment>
<sequence>MQPDPRQLFGGIAFSRHNGVVAAVSGGGDSLALLLLLQEFLDSQADAPALAAVTVNHDLRAEAADEARLVAAFCASRGIAHSTMVWRGGKPMTGISAVARTARLELLAQAAHSIGAGLVFTGHTRDDQAETVTMRGERGTGLGGAGIAPASLHASGIWFVRPLLACGRAELRNYLVKQNIRWIDDPTNDDMNYERVRVRRSLTPELVTRGVAGADAVATERRLLGMRAARLIDDHVHRVVPGLYRVDPALVEDADGAAALYALRVLSAMVGGASHLPAEKASARVLAALRDGFCATLSRTVIDRRSSGVYLHRERRNLPARMCVAQDMLWDGRYRLTGGNGLHVAPFGVAARDYLPEADAILPQDLQFAAQFAEPALWRGDVCVGAALRADVETGLCLPAPWAKLLPSFDIDVAQALIRLLGGKTVLQLP</sequence>
<dbReference type="InterPro" id="IPR011063">
    <property type="entry name" value="TilS/TtcA_N"/>
</dbReference>
<evidence type="ECO:0000256" key="2">
    <source>
        <dbReference type="ARBA" id="ARBA00022694"/>
    </source>
</evidence>
<evidence type="ECO:0000256" key="6">
    <source>
        <dbReference type="HAMAP-Rule" id="MF_01161"/>
    </source>
</evidence>
<accession>A0ABW0TDT0</accession>
<dbReference type="SUPFAM" id="SSF52402">
    <property type="entry name" value="Adenine nucleotide alpha hydrolases-like"/>
    <property type="match status" value="1"/>
</dbReference>
<keyword evidence="6" id="KW-0963">Cytoplasm</keyword>
<protein>
    <recommendedName>
        <fullName evidence="6">tRNA(Ile)-lysidine synthase</fullName>
        <ecNumber evidence="6">6.3.4.19</ecNumber>
    </recommendedName>
    <alternativeName>
        <fullName evidence="6">tRNA(Ile)-2-lysyl-cytidine synthase</fullName>
    </alternativeName>
    <alternativeName>
        <fullName evidence="6">tRNA(Ile)-lysidine synthetase</fullName>
    </alternativeName>
</protein>
<dbReference type="Pfam" id="PF01171">
    <property type="entry name" value="ATP_bind_3"/>
    <property type="match status" value="1"/>
</dbReference>
<dbReference type="RefSeq" id="WP_246637926.1">
    <property type="nucleotide sequence ID" value="NZ_CP078143.1"/>
</dbReference>
<feature type="binding site" evidence="6">
    <location>
        <begin position="25"/>
        <end position="30"/>
    </location>
    <ligand>
        <name>ATP</name>
        <dbReference type="ChEBI" id="CHEBI:30616"/>
    </ligand>
</feature>
<evidence type="ECO:0000256" key="4">
    <source>
        <dbReference type="ARBA" id="ARBA00022840"/>
    </source>
</evidence>
<dbReference type="EMBL" id="JBHSNB010000004">
    <property type="protein sequence ID" value="MFC5586739.1"/>
    <property type="molecule type" value="Genomic_DNA"/>
</dbReference>
<name>A0ABW0TDT0_9HYPH</name>
<dbReference type="PANTHER" id="PTHR43033">
    <property type="entry name" value="TRNA(ILE)-LYSIDINE SYNTHASE-RELATED"/>
    <property type="match status" value="1"/>
</dbReference>